<protein>
    <submittedName>
        <fullName evidence="2">Cupin domain-containing protein</fullName>
    </submittedName>
</protein>
<dbReference type="OrthoDB" id="9798288at2"/>
<dbReference type="AlphaFoldDB" id="A0A4T3F2W0"/>
<feature type="domain" description="DUF985" evidence="1">
    <location>
        <begin position="6"/>
        <end position="138"/>
    </location>
</feature>
<dbReference type="RefSeq" id="WP_136694242.1">
    <property type="nucleotide sequence ID" value="NZ_SSHH01000003.1"/>
</dbReference>
<dbReference type="InterPro" id="IPR011051">
    <property type="entry name" value="RmlC_Cupin_sf"/>
</dbReference>
<dbReference type="Gene3D" id="2.60.120.10">
    <property type="entry name" value="Jelly Rolls"/>
    <property type="match status" value="1"/>
</dbReference>
<reference evidence="2 3" key="1">
    <citation type="submission" date="2019-04" db="EMBL/GenBank/DDBJ databases">
        <title>Altererythrobacter aquimixticola sp. nov., isolated from sediment of junction between the ocean and a freshwater spring.</title>
        <authorList>
            <person name="Yoon J.-H."/>
        </authorList>
    </citation>
    <scope>NUCLEOTIDE SEQUENCE [LARGE SCALE GENOMIC DNA]</scope>
    <source>
        <strain evidence="2 3">SSKS-13</strain>
    </source>
</reference>
<sequence length="150" mass="16217">MSAARDLIERLNLAPHPEGGWYRELWRGADGGDGRAVATSIHFLLEAGQKSHWHRVDAAEIWLWHAGDPLDLWLSASDEGPMRSVTLGADAEAGQVFQHVVEPGEWQGAMPVKDGAHGYSLVSCVVAPGFEFAGFTLAPPDWYPGKDASG</sequence>
<evidence type="ECO:0000313" key="3">
    <source>
        <dbReference type="Proteomes" id="UP000309389"/>
    </source>
</evidence>
<keyword evidence="3" id="KW-1185">Reference proteome</keyword>
<dbReference type="Pfam" id="PF06172">
    <property type="entry name" value="Cupin_5"/>
    <property type="match status" value="1"/>
</dbReference>
<evidence type="ECO:0000259" key="1">
    <source>
        <dbReference type="Pfam" id="PF06172"/>
    </source>
</evidence>
<proteinExistence type="predicted"/>
<dbReference type="InterPro" id="IPR039935">
    <property type="entry name" value="YML079W-like"/>
</dbReference>
<dbReference type="EMBL" id="SSHH01000003">
    <property type="protein sequence ID" value="TIX49765.1"/>
    <property type="molecule type" value="Genomic_DNA"/>
</dbReference>
<dbReference type="Proteomes" id="UP000309389">
    <property type="component" value="Unassembled WGS sequence"/>
</dbReference>
<dbReference type="InterPro" id="IPR014710">
    <property type="entry name" value="RmlC-like_jellyroll"/>
</dbReference>
<dbReference type="PANTHER" id="PTHR33387:SF3">
    <property type="entry name" value="DUF985 DOMAIN-CONTAINING PROTEIN"/>
    <property type="match status" value="1"/>
</dbReference>
<dbReference type="PANTHER" id="PTHR33387">
    <property type="entry name" value="RMLC-LIKE JELLY ROLL FOLD PROTEIN"/>
    <property type="match status" value="1"/>
</dbReference>
<evidence type="ECO:0000313" key="2">
    <source>
        <dbReference type="EMBL" id="TIX49765.1"/>
    </source>
</evidence>
<dbReference type="SUPFAM" id="SSF51182">
    <property type="entry name" value="RmlC-like cupins"/>
    <property type="match status" value="1"/>
</dbReference>
<comment type="caution">
    <text evidence="2">The sequence shown here is derived from an EMBL/GenBank/DDBJ whole genome shotgun (WGS) entry which is preliminary data.</text>
</comment>
<accession>A0A4T3F2W0</accession>
<name>A0A4T3F2W0_9SPHN</name>
<gene>
    <name evidence="2" type="ORF">E5222_13215</name>
</gene>
<dbReference type="InterPro" id="IPR009327">
    <property type="entry name" value="Cupin_DUF985"/>
</dbReference>
<organism evidence="2 3">
    <name type="scientific">Alteraurantiacibacter aquimixticola</name>
    <dbReference type="NCBI Taxonomy" id="2489173"/>
    <lineage>
        <taxon>Bacteria</taxon>
        <taxon>Pseudomonadati</taxon>
        <taxon>Pseudomonadota</taxon>
        <taxon>Alphaproteobacteria</taxon>
        <taxon>Sphingomonadales</taxon>
        <taxon>Erythrobacteraceae</taxon>
        <taxon>Alteraurantiacibacter</taxon>
    </lineage>
</organism>
<dbReference type="CDD" id="cd06121">
    <property type="entry name" value="cupin_YML079wp"/>
    <property type="match status" value="1"/>
</dbReference>